<proteinExistence type="predicted"/>
<dbReference type="Proteomes" id="UP001187192">
    <property type="component" value="Unassembled WGS sequence"/>
</dbReference>
<evidence type="ECO:0000313" key="1">
    <source>
        <dbReference type="EMBL" id="GMN32938.1"/>
    </source>
</evidence>
<evidence type="ECO:0000313" key="2">
    <source>
        <dbReference type="Proteomes" id="UP001187192"/>
    </source>
</evidence>
<organism evidence="1 2">
    <name type="scientific">Ficus carica</name>
    <name type="common">Common fig</name>
    <dbReference type="NCBI Taxonomy" id="3494"/>
    <lineage>
        <taxon>Eukaryota</taxon>
        <taxon>Viridiplantae</taxon>
        <taxon>Streptophyta</taxon>
        <taxon>Embryophyta</taxon>
        <taxon>Tracheophyta</taxon>
        <taxon>Spermatophyta</taxon>
        <taxon>Magnoliopsida</taxon>
        <taxon>eudicotyledons</taxon>
        <taxon>Gunneridae</taxon>
        <taxon>Pentapetalae</taxon>
        <taxon>rosids</taxon>
        <taxon>fabids</taxon>
        <taxon>Rosales</taxon>
        <taxon>Moraceae</taxon>
        <taxon>Ficeae</taxon>
        <taxon>Ficus</taxon>
    </lineage>
</organism>
<name>A0AA87ZTL6_FICCA</name>
<protein>
    <submittedName>
        <fullName evidence="1">Uncharacterized protein</fullName>
    </submittedName>
</protein>
<accession>A0AA87ZTL6</accession>
<dbReference type="AlphaFoldDB" id="A0AA87ZTL6"/>
<keyword evidence="2" id="KW-1185">Reference proteome</keyword>
<reference evidence="1" key="1">
    <citation type="submission" date="2023-07" db="EMBL/GenBank/DDBJ databases">
        <title>draft genome sequence of fig (Ficus carica).</title>
        <authorList>
            <person name="Takahashi T."/>
            <person name="Nishimura K."/>
        </authorList>
    </citation>
    <scope>NUCLEOTIDE SEQUENCE</scope>
</reference>
<sequence length="165" mass="17999">MAEREQPVIQEIGGESGITRRVIIPPRNFAYCERCEREIRFPPQKYDEHRDFSPLSLSIYSLALSLCGHTIVLVVVIGDEEIEHPKVDDNLTLTGVTMVETSRIPTSKRAVTTNVAGGGQPLTPAARTIGVNEESDAGCAQTESASETCIATVGRTCSLRRRSAQ</sequence>
<dbReference type="Gramene" id="FCD_00019263-RA">
    <property type="protein sequence ID" value="FCD_00019263-RA:cds"/>
    <property type="gene ID" value="FCD_00019263"/>
</dbReference>
<dbReference type="EMBL" id="BTGU01005968">
    <property type="protein sequence ID" value="GMN32938.1"/>
    <property type="molecule type" value="Genomic_DNA"/>
</dbReference>
<comment type="caution">
    <text evidence="1">The sequence shown here is derived from an EMBL/GenBank/DDBJ whole genome shotgun (WGS) entry which is preliminary data.</text>
</comment>
<gene>
    <name evidence="1" type="ORF">TIFTF001_048232</name>
</gene>